<keyword evidence="3 7" id="KW-0347">Helicase</keyword>
<feature type="compositionally biased region" description="Basic residues" evidence="8">
    <location>
        <begin position="481"/>
        <end position="492"/>
    </location>
</feature>
<name>A0A7J5TU93_9BACT</name>
<dbReference type="InterPro" id="IPR027417">
    <property type="entry name" value="P-loop_NTPase"/>
</dbReference>
<dbReference type="SUPFAM" id="SSF52540">
    <property type="entry name" value="P-loop containing nucleoside triphosphate hydrolases"/>
    <property type="match status" value="1"/>
</dbReference>
<dbReference type="Pfam" id="PF00271">
    <property type="entry name" value="Helicase_C"/>
    <property type="match status" value="1"/>
</dbReference>
<organism evidence="12 13">
    <name type="scientific">Rudanella paleaurantiibacter</name>
    <dbReference type="NCBI Taxonomy" id="2614655"/>
    <lineage>
        <taxon>Bacteria</taxon>
        <taxon>Pseudomonadati</taxon>
        <taxon>Bacteroidota</taxon>
        <taxon>Cytophagia</taxon>
        <taxon>Cytophagales</taxon>
        <taxon>Cytophagaceae</taxon>
        <taxon>Rudanella</taxon>
    </lineage>
</organism>
<dbReference type="InterPro" id="IPR014001">
    <property type="entry name" value="Helicase_ATP-bd"/>
</dbReference>
<dbReference type="PANTHER" id="PTHR47959:SF13">
    <property type="entry name" value="ATP-DEPENDENT RNA HELICASE RHLE"/>
    <property type="match status" value="1"/>
</dbReference>
<dbReference type="CDD" id="cd00268">
    <property type="entry name" value="DEADc"/>
    <property type="match status" value="1"/>
</dbReference>
<evidence type="ECO:0000259" key="9">
    <source>
        <dbReference type="PROSITE" id="PS51192"/>
    </source>
</evidence>
<feature type="region of interest" description="Disordered" evidence="8">
    <location>
        <begin position="371"/>
        <end position="508"/>
    </location>
</feature>
<evidence type="ECO:0000313" key="12">
    <source>
        <dbReference type="EMBL" id="KAB7727551.1"/>
    </source>
</evidence>
<feature type="domain" description="Helicase C-terminal" evidence="10">
    <location>
        <begin position="229"/>
        <end position="377"/>
    </location>
</feature>
<dbReference type="GO" id="GO:0016787">
    <property type="term" value="F:hydrolase activity"/>
    <property type="evidence" value="ECO:0007669"/>
    <property type="project" value="UniProtKB-KW"/>
</dbReference>
<dbReference type="InterPro" id="IPR014014">
    <property type="entry name" value="RNA_helicase_DEAD_Q_motif"/>
</dbReference>
<dbReference type="PROSITE" id="PS00039">
    <property type="entry name" value="DEAD_ATP_HELICASE"/>
    <property type="match status" value="1"/>
</dbReference>
<reference evidence="12 13" key="1">
    <citation type="submission" date="2019-10" db="EMBL/GenBank/DDBJ databases">
        <title>Rudanella paleaurantiibacter sp. nov., isolated from sludge.</title>
        <authorList>
            <person name="Xu S.Q."/>
        </authorList>
    </citation>
    <scope>NUCLEOTIDE SEQUENCE [LARGE SCALE GENOMIC DNA]</scope>
    <source>
        <strain evidence="12 13">HX-22-17</strain>
    </source>
</reference>
<dbReference type="InterPro" id="IPR001650">
    <property type="entry name" value="Helicase_C-like"/>
</dbReference>
<evidence type="ECO:0000256" key="8">
    <source>
        <dbReference type="SAM" id="MobiDB-lite"/>
    </source>
</evidence>
<comment type="similarity">
    <text evidence="5 7">Belongs to the DEAD box helicase family.</text>
</comment>
<dbReference type="Gene3D" id="3.40.50.300">
    <property type="entry name" value="P-loop containing nucleotide triphosphate hydrolases"/>
    <property type="match status" value="2"/>
</dbReference>
<dbReference type="PROSITE" id="PS51194">
    <property type="entry name" value="HELICASE_CTER"/>
    <property type="match status" value="1"/>
</dbReference>
<keyword evidence="13" id="KW-1185">Reference proteome</keyword>
<feature type="domain" description="Helicase ATP-binding" evidence="9">
    <location>
        <begin position="32"/>
        <end position="206"/>
    </location>
</feature>
<dbReference type="PROSITE" id="PS51195">
    <property type="entry name" value="Q_MOTIF"/>
    <property type="match status" value="1"/>
</dbReference>
<feature type="short sequence motif" description="Q motif" evidence="6">
    <location>
        <begin position="1"/>
        <end position="29"/>
    </location>
</feature>
<dbReference type="SMART" id="SM00487">
    <property type="entry name" value="DEXDc"/>
    <property type="match status" value="1"/>
</dbReference>
<dbReference type="InterPro" id="IPR000629">
    <property type="entry name" value="RNA-helicase_DEAD-box_CS"/>
</dbReference>
<dbReference type="GO" id="GO:0005524">
    <property type="term" value="F:ATP binding"/>
    <property type="evidence" value="ECO:0007669"/>
    <property type="project" value="UniProtKB-KW"/>
</dbReference>
<accession>A0A7J5TU93</accession>
<dbReference type="InterPro" id="IPR011545">
    <property type="entry name" value="DEAD/DEAH_box_helicase_dom"/>
</dbReference>
<proteinExistence type="inferred from homology"/>
<dbReference type="Proteomes" id="UP000488299">
    <property type="component" value="Unassembled WGS sequence"/>
</dbReference>
<dbReference type="Pfam" id="PF00270">
    <property type="entry name" value="DEAD"/>
    <property type="match status" value="1"/>
</dbReference>
<dbReference type="GO" id="GO:0005829">
    <property type="term" value="C:cytosol"/>
    <property type="evidence" value="ECO:0007669"/>
    <property type="project" value="TreeGrafter"/>
</dbReference>
<evidence type="ECO:0000313" key="13">
    <source>
        <dbReference type="Proteomes" id="UP000488299"/>
    </source>
</evidence>
<evidence type="ECO:0000256" key="7">
    <source>
        <dbReference type="RuleBase" id="RU000492"/>
    </source>
</evidence>
<dbReference type="PANTHER" id="PTHR47959">
    <property type="entry name" value="ATP-DEPENDENT RNA HELICASE RHLE-RELATED"/>
    <property type="match status" value="1"/>
</dbReference>
<dbReference type="InterPro" id="IPR050079">
    <property type="entry name" value="DEAD_box_RNA_helicase"/>
</dbReference>
<evidence type="ECO:0000256" key="3">
    <source>
        <dbReference type="ARBA" id="ARBA00022806"/>
    </source>
</evidence>
<keyword evidence="2 7" id="KW-0378">Hydrolase</keyword>
<evidence type="ECO:0000259" key="11">
    <source>
        <dbReference type="PROSITE" id="PS51195"/>
    </source>
</evidence>
<dbReference type="EMBL" id="WELI01000010">
    <property type="protein sequence ID" value="KAB7727551.1"/>
    <property type="molecule type" value="Genomic_DNA"/>
</dbReference>
<feature type="domain" description="DEAD-box RNA helicase Q" evidence="11">
    <location>
        <begin position="1"/>
        <end position="29"/>
    </location>
</feature>
<evidence type="ECO:0000256" key="6">
    <source>
        <dbReference type="PROSITE-ProRule" id="PRU00552"/>
    </source>
</evidence>
<dbReference type="GO" id="GO:0003724">
    <property type="term" value="F:RNA helicase activity"/>
    <property type="evidence" value="ECO:0007669"/>
    <property type="project" value="InterPro"/>
</dbReference>
<dbReference type="SMART" id="SM00490">
    <property type="entry name" value="HELICc"/>
    <property type="match status" value="1"/>
</dbReference>
<protein>
    <submittedName>
        <fullName evidence="12">DEAD/DEAH box helicase</fullName>
    </submittedName>
</protein>
<evidence type="ECO:0000256" key="4">
    <source>
        <dbReference type="ARBA" id="ARBA00022840"/>
    </source>
</evidence>
<evidence type="ECO:0000256" key="2">
    <source>
        <dbReference type="ARBA" id="ARBA00022801"/>
    </source>
</evidence>
<dbReference type="CDD" id="cd18787">
    <property type="entry name" value="SF2_C_DEAD"/>
    <property type="match status" value="1"/>
</dbReference>
<gene>
    <name evidence="12" type="ORF">F5984_21000</name>
</gene>
<comment type="caution">
    <text evidence="12">The sequence shown here is derived from an EMBL/GenBank/DDBJ whole genome shotgun (WGS) entry which is preliminary data.</text>
</comment>
<evidence type="ECO:0000256" key="5">
    <source>
        <dbReference type="ARBA" id="ARBA00038437"/>
    </source>
</evidence>
<dbReference type="GO" id="GO:0003676">
    <property type="term" value="F:nucleic acid binding"/>
    <property type="evidence" value="ECO:0007669"/>
    <property type="project" value="InterPro"/>
</dbReference>
<evidence type="ECO:0000256" key="1">
    <source>
        <dbReference type="ARBA" id="ARBA00022741"/>
    </source>
</evidence>
<evidence type="ECO:0000259" key="10">
    <source>
        <dbReference type="PROSITE" id="PS51194"/>
    </source>
</evidence>
<keyword evidence="1 7" id="KW-0547">Nucleotide-binding</keyword>
<dbReference type="AlphaFoldDB" id="A0A7J5TU93"/>
<dbReference type="PROSITE" id="PS51192">
    <property type="entry name" value="HELICASE_ATP_BIND_1"/>
    <property type="match status" value="1"/>
</dbReference>
<feature type="compositionally biased region" description="Basic and acidic residues" evidence="8">
    <location>
        <begin position="384"/>
        <end position="419"/>
    </location>
</feature>
<keyword evidence="4 7" id="KW-0067">ATP-binding</keyword>
<dbReference type="InterPro" id="IPR044742">
    <property type="entry name" value="DEAD/DEAH_RhlB"/>
</dbReference>
<sequence length="508" mass="56325">MTFHDFNLHDDVLTGVDAMNYQQATPIQQMAIPKIIEGKDLIACAQTGTGKTAAYLIPLLDKISHAGHQHTSTLILVPTRELAKQIDEQVEGFAYFVSATSIALYGGGKGENWDQQRNALTTGADIIIATPGRLMAHMQLGYVKFDQLNYLVLDEADKMLDMGFSDDILKIVRELPKNRQTLMFSATMPGKIREFAKKLLTNPDEITLAVSKPAEKIDQQFYLAKDHQKLPLLMHLIQQANAQSMVLFTSRKSEVNPIVRALTKLGYEAHGISSDIEQDEREKVLRGFKNKQFPILVATDVLSRGIDIDSLSHVVNYDVPRDAEDYVHRIGRTARAENTGTAITFVNEMDMQRVRKIERLLDKKLEKRAITEELGLGPAPSENGGERPGERGRNDRPKSGKRNDRRPERNESPRSEAPRPEAQANADTPRPKNRNRKRGGRDGKPGTPRPEGTVAAQASGAVEGEVVANPAVGTTEGEAKKPRRRNRNRGRKPSTQGEGAPVQPSIEA</sequence>